<dbReference type="RefSeq" id="WP_120194255.1">
    <property type="nucleotide sequence ID" value="NZ_RAPK01000011.1"/>
</dbReference>
<proteinExistence type="predicted"/>
<dbReference type="OrthoDB" id="2649700at2"/>
<gene>
    <name evidence="1" type="ORF">ATL39_3122</name>
</gene>
<name>A0A419UX28_9BACL</name>
<sequence length="87" mass="10135">MGNFIMGVLFLVVTYLLTRINRLEKRIKQMQIVLDRGDETPENSEALLENELRKLIEEGNDVKAVKMAREKWGLSLIEGKQYIDKLK</sequence>
<evidence type="ECO:0000313" key="2">
    <source>
        <dbReference type="Proteomes" id="UP000285120"/>
    </source>
</evidence>
<evidence type="ECO:0000313" key="1">
    <source>
        <dbReference type="EMBL" id="RKD69695.1"/>
    </source>
</evidence>
<dbReference type="EMBL" id="RAPK01000011">
    <property type="protein sequence ID" value="RKD69695.1"/>
    <property type="molecule type" value="Genomic_DNA"/>
</dbReference>
<comment type="caution">
    <text evidence="1">The sequence shown here is derived from an EMBL/GenBank/DDBJ whole genome shotgun (WGS) entry which is preliminary data.</text>
</comment>
<organism evidence="1 2">
    <name type="scientific">Sinobaca qinghaiensis</name>
    <dbReference type="NCBI Taxonomy" id="342944"/>
    <lineage>
        <taxon>Bacteria</taxon>
        <taxon>Bacillati</taxon>
        <taxon>Bacillota</taxon>
        <taxon>Bacilli</taxon>
        <taxon>Bacillales</taxon>
        <taxon>Sporolactobacillaceae</taxon>
        <taxon>Sinobaca</taxon>
    </lineage>
</organism>
<protein>
    <recommendedName>
        <fullName evidence="3">Ribosomal L7/L12-like protein</fullName>
    </recommendedName>
</protein>
<keyword evidence="2" id="KW-1185">Reference proteome</keyword>
<dbReference type="Proteomes" id="UP000285120">
    <property type="component" value="Unassembled WGS sequence"/>
</dbReference>
<evidence type="ECO:0008006" key="3">
    <source>
        <dbReference type="Google" id="ProtNLM"/>
    </source>
</evidence>
<reference evidence="1 2" key="1">
    <citation type="submission" date="2018-09" db="EMBL/GenBank/DDBJ databases">
        <title>Genomic Encyclopedia of Archaeal and Bacterial Type Strains, Phase II (KMG-II): from individual species to whole genera.</title>
        <authorList>
            <person name="Goeker M."/>
        </authorList>
    </citation>
    <scope>NUCLEOTIDE SEQUENCE [LARGE SCALE GENOMIC DNA]</scope>
    <source>
        <strain evidence="1 2">DSM 17008</strain>
    </source>
</reference>
<dbReference type="AlphaFoldDB" id="A0A419UX28"/>
<accession>A0A419UX28</accession>